<dbReference type="GO" id="GO:0016887">
    <property type="term" value="F:ATP hydrolysis activity"/>
    <property type="evidence" value="ECO:0007669"/>
    <property type="project" value="InterPro"/>
</dbReference>
<dbReference type="Proteomes" id="UP000823922">
    <property type="component" value="Unassembled WGS sequence"/>
</dbReference>
<dbReference type="PANTHER" id="PTHR24221:SF646">
    <property type="entry name" value="HAEMOLYSIN SECRETION ATP-BINDING PROTEIN"/>
    <property type="match status" value="1"/>
</dbReference>
<evidence type="ECO:0000256" key="1">
    <source>
        <dbReference type="ARBA" id="ARBA00004651"/>
    </source>
</evidence>
<evidence type="ECO:0000256" key="5">
    <source>
        <dbReference type="ARBA" id="ARBA00022989"/>
    </source>
</evidence>
<name>A0A9D2TR05_9FIRM</name>
<dbReference type="InterPro" id="IPR003593">
    <property type="entry name" value="AAA+_ATPase"/>
</dbReference>
<evidence type="ECO:0000256" key="2">
    <source>
        <dbReference type="ARBA" id="ARBA00022692"/>
    </source>
</evidence>
<keyword evidence="4 10" id="KW-0067">ATP-binding</keyword>
<reference evidence="10" key="1">
    <citation type="journal article" date="2021" name="PeerJ">
        <title>Extensive microbial diversity within the chicken gut microbiome revealed by metagenomics and culture.</title>
        <authorList>
            <person name="Gilroy R."/>
            <person name="Ravi A."/>
            <person name="Getino M."/>
            <person name="Pursley I."/>
            <person name="Horton D.L."/>
            <person name="Alikhan N.F."/>
            <person name="Baker D."/>
            <person name="Gharbi K."/>
            <person name="Hall N."/>
            <person name="Watson M."/>
            <person name="Adriaenssens E.M."/>
            <person name="Foster-Nyarko E."/>
            <person name="Jarju S."/>
            <person name="Secka A."/>
            <person name="Antonio M."/>
            <person name="Oren A."/>
            <person name="Chaudhuri R.R."/>
            <person name="La Ragione R."/>
            <person name="Hildebrand F."/>
            <person name="Pallen M.J."/>
        </authorList>
    </citation>
    <scope>NUCLEOTIDE SEQUENCE</scope>
    <source>
        <strain evidence="10">ChiBcec1-1630</strain>
    </source>
</reference>
<dbReference type="SMART" id="SM00382">
    <property type="entry name" value="AAA"/>
    <property type="match status" value="1"/>
</dbReference>
<dbReference type="EMBL" id="DWVS01000124">
    <property type="protein sequence ID" value="HJC87356.1"/>
    <property type="molecule type" value="Genomic_DNA"/>
</dbReference>
<evidence type="ECO:0000259" key="9">
    <source>
        <dbReference type="PROSITE" id="PS50929"/>
    </source>
</evidence>
<evidence type="ECO:0000313" key="10">
    <source>
        <dbReference type="EMBL" id="HJC87356.1"/>
    </source>
</evidence>
<evidence type="ECO:0000256" key="4">
    <source>
        <dbReference type="ARBA" id="ARBA00022840"/>
    </source>
</evidence>
<dbReference type="InterPro" id="IPR036640">
    <property type="entry name" value="ABC1_TM_sf"/>
</dbReference>
<dbReference type="SUPFAM" id="SSF52540">
    <property type="entry name" value="P-loop containing nucleoside triphosphate hydrolases"/>
    <property type="match status" value="1"/>
</dbReference>
<dbReference type="InterPro" id="IPR039421">
    <property type="entry name" value="Type_1_exporter"/>
</dbReference>
<dbReference type="GO" id="GO:0005524">
    <property type="term" value="F:ATP binding"/>
    <property type="evidence" value="ECO:0007669"/>
    <property type="project" value="UniProtKB-KW"/>
</dbReference>
<feature type="transmembrane region" description="Helical" evidence="7">
    <location>
        <begin position="264"/>
        <end position="290"/>
    </location>
</feature>
<comment type="caution">
    <text evidence="10">The sequence shown here is derived from an EMBL/GenBank/DDBJ whole genome shotgun (WGS) entry which is preliminary data.</text>
</comment>
<organism evidence="10 11">
    <name type="scientific">Candidatus Eisenbergiella intestinigallinarum</name>
    <dbReference type="NCBI Taxonomy" id="2838549"/>
    <lineage>
        <taxon>Bacteria</taxon>
        <taxon>Bacillati</taxon>
        <taxon>Bacillota</taxon>
        <taxon>Clostridia</taxon>
        <taxon>Lachnospirales</taxon>
        <taxon>Lachnospiraceae</taxon>
        <taxon>Eisenbergiella</taxon>
    </lineage>
</organism>
<protein>
    <submittedName>
        <fullName evidence="10">ABC transporter ATP-binding protein/permease</fullName>
    </submittedName>
</protein>
<keyword evidence="5 7" id="KW-1133">Transmembrane helix</keyword>
<dbReference type="InterPro" id="IPR027417">
    <property type="entry name" value="P-loop_NTPase"/>
</dbReference>
<dbReference type="GO" id="GO:0140359">
    <property type="term" value="F:ABC-type transporter activity"/>
    <property type="evidence" value="ECO:0007669"/>
    <property type="project" value="InterPro"/>
</dbReference>
<evidence type="ECO:0000313" key="11">
    <source>
        <dbReference type="Proteomes" id="UP000823922"/>
    </source>
</evidence>
<dbReference type="PROSITE" id="PS00211">
    <property type="entry name" value="ABC_TRANSPORTER_1"/>
    <property type="match status" value="1"/>
</dbReference>
<comment type="subcellular location">
    <subcellularLocation>
        <location evidence="1">Cell membrane</location>
        <topology evidence="1">Multi-pass membrane protein</topology>
    </subcellularLocation>
</comment>
<dbReference type="InterPro" id="IPR003439">
    <property type="entry name" value="ABC_transporter-like_ATP-bd"/>
</dbReference>
<feature type="domain" description="ABC transmembrane type-1" evidence="9">
    <location>
        <begin position="38"/>
        <end position="326"/>
    </location>
</feature>
<dbReference type="InterPro" id="IPR011527">
    <property type="entry name" value="ABC1_TM_dom"/>
</dbReference>
<keyword evidence="6 7" id="KW-0472">Membrane</keyword>
<dbReference type="SUPFAM" id="SSF90123">
    <property type="entry name" value="ABC transporter transmembrane region"/>
    <property type="match status" value="1"/>
</dbReference>
<keyword evidence="3" id="KW-0547">Nucleotide-binding</keyword>
<dbReference type="Gene3D" id="3.40.50.300">
    <property type="entry name" value="P-loop containing nucleotide triphosphate hydrolases"/>
    <property type="match status" value="1"/>
</dbReference>
<feature type="transmembrane region" description="Helical" evidence="7">
    <location>
        <begin position="183"/>
        <end position="201"/>
    </location>
</feature>
<gene>
    <name evidence="10" type="ORF">H9926_04995</name>
</gene>
<evidence type="ECO:0000259" key="8">
    <source>
        <dbReference type="PROSITE" id="PS50893"/>
    </source>
</evidence>
<dbReference type="AlphaFoldDB" id="A0A9D2TR05"/>
<evidence type="ECO:0000256" key="6">
    <source>
        <dbReference type="ARBA" id="ARBA00023136"/>
    </source>
</evidence>
<evidence type="ECO:0000256" key="7">
    <source>
        <dbReference type="SAM" id="Phobius"/>
    </source>
</evidence>
<accession>A0A9D2TR05</accession>
<dbReference type="GO" id="GO:0005886">
    <property type="term" value="C:plasma membrane"/>
    <property type="evidence" value="ECO:0007669"/>
    <property type="project" value="UniProtKB-SubCell"/>
</dbReference>
<dbReference type="PANTHER" id="PTHR24221">
    <property type="entry name" value="ATP-BINDING CASSETTE SUB-FAMILY B"/>
    <property type="match status" value="1"/>
</dbReference>
<dbReference type="PROSITE" id="PS50893">
    <property type="entry name" value="ABC_TRANSPORTER_2"/>
    <property type="match status" value="1"/>
</dbReference>
<reference evidence="10" key="2">
    <citation type="submission" date="2021-04" db="EMBL/GenBank/DDBJ databases">
        <authorList>
            <person name="Gilroy R."/>
        </authorList>
    </citation>
    <scope>NUCLEOTIDE SEQUENCE</scope>
    <source>
        <strain evidence="10">ChiBcec1-1630</strain>
    </source>
</reference>
<sequence length="620" mass="68444">MKAKTKKSRNSKNEREYSVPDTLRYVLGLFGREMKTKGILVCMGQAVSGILYPFLSAALAGVIVAALSGGGSAGEILLTVGGYVVLQQAFRLLAGYLAQYGNGVFIQFRARMGIPLYRNCLEADAAFLESDEGQKKMAGALEAVFWGDRHGFEAYTGELVRLMTNLGGFLLYAFVIGRRSLPLLALILCSAVLTAGASLLAKRREAGLEKKNDANRAALSYLRKITVDTVNGKDIRLYRMDRWLLGAFEKVIDRFTELRGKGKAAYMAAGLFGKGLSFLKNLLIYGFLILQMAQGRMSVAEFLIYTGLVSGFDTWLTAFFSALQEFFHHHITIGKYRAFEDAVAVGRREKWGNAVPERGGQTHEIRLEQVCFRYPGSETDTIHNLNLTIRPGERLALVGANGAGKTTLVKLLCGLYRPDSGRILLDGQELGELTEDACFREFSVVFQDVFTFSFSLLENVSCAEEEATDLDRLRDSLTRAGLMEKVDGLDRGVHTPLNRDLGENGVSLSGGELQKLMLARSLYKGAPVVILDEPTAALDPIAEGEMYEKYDELLQGRTGIFISHRLSSTRFCDRIVYLENGRITEQGTHEELMEKGGAYANMFTVQAQYYKEGEEAACLG</sequence>
<keyword evidence="2 7" id="KW-0812">Transmembrane</keyword>
<feature type="transmembrane region" description="Helical" evidence="7">
    <location>
        <begin position="159"/>
        <end position="177"/>
    </location>
</feature>
<evidence type="ECO:0000256" key="3">
    <source>
        <dbReference type="ARBA" id="ARBA00022741"/>
    </source>
</evidence>
<dbReference type="Gene3D" id="1.20.1560.10">
    <property type="entry name" value="ABC transporter type 1, transmembrane domain"/>
    <property type="match status" value="1"/>
</dbReference>
<dbReference type="InterPro" id="IPR017871">
    <property type="entry name" value="ABC_transporter-like_CS"/>
</dbReference>
<dbReference type="PROSITE" id="PS50929">
    <property type="entry name" value="ABC_TM1F"/>
    <property type="match status" value="1"/>
</dbReference>
<proteinExistence type="predicted"/>
<feature type="domain" description="ABC transporter" evidence="8">
    <location>
        <begin position="365"/>
        <end position="605"/>
    </location>
</feature>
<dbReference type="GO" id="GO:0034040">
    <property type="term" value="F:ATPase-coupled lipid transmembrane transporter activity"/>
    <property type="evidence" value="ECO:0007669"/>
    <property type="project" value="TreeGrafter"/>
</dbReference>
<dbReference type="Pfam" id="PF00005">
    <property type="entry name" value="ABC_tran"/>
    <property type="match status" value="1"/>
</dbReference>